<dbReference type="InterPro" id="IPR042201">
    <property type="entry name" value="FH2_Formin_sf"/>
</dbReference>
<dbReference type="PROSITE" id="PS51232">
    <property type="entry name" value="GBD_FH3"/>
    <property type="match status" value="1"/>
</dbReference>
<dbReference type="InterPro" id="IPR014768">
    <property type="entry name" value="GBD/FH3_dom"/>
</dbReference>
<dbReference type="GO" id="GO:0005737">
    <property type="term" value="C:cytoplasm"/>
    <property type="evidence" value="ECO:0007669"/>
    <property type="project" value="TreeGrafter"/>
</dbReference>
<dbReference type="SMART" id="SM00498">
    <property type="entry name" value="FH2"/>
    <property type="match status" value="1"/>
</dbReference>
<dbReference type="PANTHER" id="PTHR45920">
    <property type="entry name" value="FORMIN HOMOLOGY 2 DOMAIN CONTAINING, ISOFORM I"/>
    <property type="match status" value="1"/>
</dbReference>
<name>A0A7N6APF2_ANATE</name>
<evidence type="ECO:0000256" key="1">
    <source>
        <dbReference type="ARBA" id="ARBA00004245"/>
    </source>
</evidence>
<feature type="region of interest" description="Disordered" evidence="7">
    <location>
        <begin position="488"/>
        <end position="513"/>
    </location>
</feature>
<feature type="domain" description="GBD/FH3" evidence="8">
    <location>
        <begin position="30"/>
        <end position="452"/>
    </location>
</feature>
<evidence type="ECO:0000256" key="2">
    <source>
        <dbReference type="ARBA" id="ARBA00022490"/>
    </source>
</evidence>
<dbReference type="Gene3D" id="1.25.10.10">
    <property type="entry name" value="Leucine-rich Repeat Variant"/>
    <property type="match status" value="1"/>
</dbReference>
<dbReference type="SUPFAM" id="SSF48371">
    <property type="entry name" value="ARM repeat"/>
    <property type="match status" value="1"/>
</dbReference>
<dbReference type="Ensembl" id="ENSATET00000056565.1">
    <property type="protein sequence ID" value="ENSATEP00000050548.1"/>
    <property type="gene ID" value="ENSATEG00000007774.3"/>
</dbReference>
<dbReference type="InterPro" id="IPR041387">
    <property type="entry name" value="FHOD1_GBD_N"/>
</dbReference>
<proteinExistence type="inferred from homology"/>
<keyword evidence="4" id="KW-0009">Actin-binding</keyword>
<protein>
    <recommendedName>
        <fullName evidence="12">Formin homology 2 domain containing 3b</fullName>
    </recommendedName>
</protein>
<dbReference type="GO" id="GO:0055003">
    <property type="term" value="P:cardiac myofibril assembly"/>
    <property type="evidence" value="ECO:0007669"/>
    <property type="project" value="TreeGrafter"/>
</dbReference>
<dbReference type="GO" id="GO:0045214">
    <property type="term" value="P:sarcomere organization"/>
    <property type="evidence" value="ECO:0007669"/>
    <property type="project" value="TreeGrafter"/>
</dbReference>
<dbReference type="FunFam" id="1.20.58.2220:FF:000004">
    <property type="entry name" value="Formin homology 2 domain-containing 3"/>
    <property type="match status" value="1"/>
</dbReference>
<dbReference type="InterPro" id="IPR016024">
    <property type="entry name" value="ARM-type_fold"/>
</dbReference>
<dbReference type="GO" id="GO:0051015">
    <property type="term" value="F:actin filament binding"/>
    <property type="evidence" value="ECO:0007669"/>
    <property type="project" value="TreeGrafter"/>
</dbReference>
<reference evidence="10" key="2">
    <citation type="submission" date="2025-08" db="UniProtKB">
        <authorList>
            <consortium name="Ensembl"/>
        </authorList>
    </citation>
    <scope>IDENTIFICATION</scope>
</reference>
<evidence type="ECO:0000256" key="7">
    <source>
        <dbReference type="SAM" id="MobiDB-lite"/>
    </source>
</evidence>
<evidence type="ECO:0000259" key="9">
    <source>
        <dbReference type="PROSITE" id="PS51444"/>
    </source>
</evidence>
<dbReference type="InterPro" id="IPR015425">
    <property type="entry name" value="FH2_Formin"/>
</dbReference>
<sequence length="1034" mass="117353">ATAGDLPVVCGPGLRVCHRVQFLDDTDPFNSTNFPEPTRPPLYTFREDIPLINQIAGVHRLLKAPQKPDDCALQLSHNGSYLDLESTLAEQRDELEGFQEEGGRGKKHSIILRTQLSVRVHACIEKLYNSTGRELRRALFSLKQIFQDDKDLVHEFVVAEGLTCLIKVGAEADQNYQNYILRALGQIMLYVDGMNGLISHSETVQWLYTLVGSKFRLVVKTALKLLLVFVEYTESNAALLIKAVNAVDTKRGTKLWSNVMEILDEKDGVDTELLVYAMTLVNKTLAGLPDQDSYYDMVDCLEEQGVEAMAQRHLSRKGTDLDLVEQINIYEVRKPGRPLSHMLFNICIHHIIERMLSLPLMVNSVLYISLNVVSLSTGQWTQCIKDADVNDQCNKILNSKRFMLDMLYAQPTSNKDEGNVGESEKETGASDSAVACLASRISTLEAHRQTREENVKKMEVGHLDNQGSVRAVAEKFGDLVKGLTCPPEVEASKEQQPQTDKSSTAASSALPPKKESDYIWDQLMAAPRALRIKEMDFTDLRDEDDIDILDMDSMMRSSDLIPPPPPPPCNAALPPPPPLFGCPPPPPMLGKMMPPPPPFMVPIPPPSPQLCRGEAPLFQKKKKTIRLFWNEVRPVEWQCKSHKFCKESLWSKLEPIKLDTSKLEQLFESKSKELPKAAVDGKRQEIIVLDSKRSNAINIGLTVLPPPRTIKTAILNFDEYALNKEGIEKILTMIPTEEEKQRIQEAQLVNPDIPLGSAEQFLLTLSSITELSARLQLWAFKMDYELIEKEVAEPLQDLKEGMDQLEKNKTLRYILATLLTIGNFLNCSNAKGFELNYLEKVPEVKDTVHKQSLLHHACSIVVEKFPDSTDLYSEIGAITRLTKVDFDQLHDNLAQMERRCKASWDHLKVIAKHEMKPALKQKMSDFLKDCAERIIILKIVHRRIINRFHAFLLFLGHPVYAVREVSIHRFSKILSEFALEYRTTRERVLQQKQKRANHRERNKTRGKMITDVSGLHHDQHSNVHFLYFLILDFV</sequence>
<comment type="subcellular location">
    <subcellularLocation>
        <location evidence="1">Cytoplasm</location>
        <location evidence="1">Cytoskeleton</location>
    </subcellularLocation>
</comment>
<evidence type="ECO:0000256" key="5">
    <source>
        <dbReference type="ARBA" id="ARBA00023212"/>
    </source>
</evidence>
<evidence type="ECO:0000313" key="10">
    <source>
        <dbReference type="Ensembl" id="ENSATEP00000050548.1"/>
    </source>
</evidence>
<evidence type="ECO:0008006" key="12">
    <source>
        <dbReference type="Google" id="ProtNLM"/>
    </source>
</evidence>
<dbReference type="FunFam" id="1.25.10.10:FF:000056">
    <property type="entry name" value="FH1/FH2 domain-containing protein 3 isoform X1"/>
    <property type="match status" value="1"/>
</dbReference>
<dbReference type="Gene3D" id="1.20.58.2220">
    <property type="entry name" value="Formin, FH2 domain"/>
    <property type="match status" value="1"/>
</dbReference>
<feature type="compositionally biased region" description="Polar residues" evidence="7">
    <location>
        <begin position="494"/>
        <end position="507"/>
    </location>
</feature>
<dbReference type="PROSITE" id="PS51444">
    <property type="entry name" value="FH2"/>
    <property type="match status" value="1"/>
</dbReference>
<comment type="similarity">
    <text evidence="6">Belongs to the formin homology family.</text>
</comment>
<keyword evidence="2" id="KW-0963">Cytoplasm</keyword>
<dbReference type="GO" id="GO:0005856">
    <property type="term" value="C:cytoskeleton"/>
    <property type="evidence" value="ECO:0007669"/>
    <property type="project" value="UniProtKB-SubCell"/>
</dbReference>
<evidence type="ECO:0000256" key="4">
    <source>
        <dbReference type="ARBA" id="ARBA00023203"/>
    </source>
</evidence>
<dbReference type="PANTHER" id="PTHR45920:SF3">
    <property type="entry name" value="FH1_FH2 DOMAIN-CONTAINING PROTEIN 3"/>
    <property type="match status" value="1"/>
</dbReference>
<dbReference type="InterPro" id="IPR011989">
    <property type="entry name" value="ARM-like"/>
</dbReference>
<organism evidence="10 11">
    <name type="scientific">Anabas testudineus</name>
    <name type="common">Climbing perch</name>
    <name type="synonym">Anthias testudineus</name>
    <dbReference type="NCBI Taxonomy" id="64144"/>
    <lineage>
        <taxon>Eukaryota</taxon>
        <taxon>Metazoa</taxon>
        <taxon>Chordata</taxon>
        <taxon>Craniata</taxon>
        <taxon>Vertebrata</taxon>
        <taxon>Euteleostomi</taxon>
        <taxon>Actinopterygii</taxon>
        <taxon>Neopterygii</taxon>
        <taxon>Teleostei</taxon>
        <taxon>Neoteleostei</taxon>
        <taxon>Acanthomorphata</taxon>
        <taxon>Anabantaria</taxon>
        <taxon>Anabantiformes</taxon>
        <taxon>Anabantoidei</taxon>
        <taxon>Anabantidae</taxon>
        <taxon>Anabas</taxon>
    </lineage>
</organism>
<feature type="domain" description="FH2" evidence="9">
    <location>
        <begin position="614"/>
        <end position="1007"/>
    </location>
</feature>
<keyword evidence="3" id="KW-0597">Phosphoprotein</keyword>
<evidence type="ECO:0000313" key="11">
    <source>
        <dbReference type="Proteomes" id="UP000265040"/>
    </source>
</evidence>
<evidence type="ECO:0000259" key="8">
    <source>
        <dbReference type="PROSITE" id="PS51232"/>
    </source>
</evidence>
<dbReference type="Proteomes" id="UP000265040">
    <property type="component" value="Chromosome 16"/>
</dbReference>
<reference evidence="10" key="3">
    <citation type="submission" date="2025-09" db="UniProtKB">
        <authorList>
            <consortium name="Ensembl"/>
        </authorList>
    </citation>
    <scope>IDENTIFICATION</scope>
</reference>
<dbReference type="Pfam" id="PF02181">
    <property type="entry name" value="FH2"/>
    <property type="match status" value="1"/>
</dbReference>
<dbReference type="AlphaFoldDB" id="A0A7N6APF2"/>
<keyword evidence="5" id="KW-0206">Cytoskeleton</keyword>
<dbReference type="GeneTree" id="ENSGT00940000154807"/>
<reference evidence="10" key="1">
    <citation type="submission" date="2021-04" db="EMBL/GenBank/DDBJ databases">
        <authorList>
            <consortium name="Wellcome Sanger Institute Data Sharing"/>
        </authorList>
    </citation>
    <scope>NUCLEOTIDE SEQUENCE [LARGE SCALE GENOMIC DNA]</scope>
</reference>
<accession>A0A7N6APF2</accession>
<dbReference type="SUPFAM" id="SSF101447">
    <property type="entry name" value="Formin homology 2 domain (FH2 domain)"/>
    <property type="match status" value="1"/>
</dbReference>
<evidence type="ECO:0000256" key="3">
    <source>
        <dbReference type="ARBA" id="ARBA00022553"/>
    </source>
</evidence>
<keyword evidence="11" id="KW-1185">Reference proteome</keyword>
<dbReference type="InterPro" id="IPR056771">
    <property type="entry name" value="FH3_FHOD1-3-like"/>
</dbReference>
<dbReference type="Pfam" id="PF24959">
    <property type="entry name" value="FH3_FHOD1-3"/>
    <property type="match status" value="1"/>
</dbReference>
<dbReference type="Pfam" id="PF18382">
    <property type="entry name" value="Formin_GBD_N"/>
    <property type="match status" value="1"/>
</dbReference>
<dbReference type="GO" id="GO:0030866">
    <property type="term" value="P:cortical actin cytoskeleton organization"/>
    <property type="evidence" value="ECO:0007669"/>
    <property type="project" value="TreeGrafter"/>
</dbReference>
<evidence type="ECO:0000256" key="6">
    <source>
        <dbReference type="ARBA" id="ARBA00023449"/>
    </source>
</evidence>